<evidence type="ECO:0000313" key="5">
    <source>
        <dbReference type="EMBL" id="CDA10663.1"/>
    </source>
</evidence>
<gene>
    <name evidence="5" type="ORF">BN488_01702</name>
</gene>
<evidence type="ECO:0000256" key="3">
    <source>
        <dbReference type="ARBA" id="ARBA00023014"/>
    </source>
</evidence>
<dbReference type="InterPro" id="IPR052977">
    <property type="entry name" value="Polyferredoxin-like_ET"/>
</dbReference>
<accession>R5X4Q9</accession>
<keyword evidence="2" id="KW-0408">Iron</keyword>
<evidence type="ECO:0000256" key="1">
    <source>
        <dbReference type="ARBA" id="ARBA00022723"/>
    </source>
</evidence>
<dbReference type="InterPro" id="IPR017896">
    <property type="entry name" value="4Fe4S_Fe-S-bd"/>
</dbReference>
<dbReference type="Gene3D" id="3.30.70.20">
    <property type="match status" value="1"/>
</dbReference>
<sequence>MIKIVRKEECTGCHGCYNVCPKKCIDMNFDEDGFLYPSIDSSKCVGCGLCEKVCPIIHTVEVENEPIAIGCYNKDEKIRMESSSGGIFTLISELVIQSGGVVFGAEFDKNYNVRHSYVDNIQDLHKFRGSKYVQSTIGNSYYNVKQFLEQGRKVLFSGTPCQIAGLKRYLQKDYDNLICQDIVCHGVPSTYVWEHYKKFIANGRRISGVKFRDKSTGWKTYSLQIAFDDGSSYKDIGNENSYIKGFVRDFYLRPSCYECKYKTLHRESDITLADFWGIEANEPELDDNRGTSLIFINSESGKSIFEDIKKNIIFKIVDIEKAVAFNPSAFKGALYNKKRSNFYKKYEKIEFDLLINKLIRESFKNKMISYFINEKLVIKRQLSKIIFK</sequence>
<proteinExistence type="predicted"/>
<dbReference type="SUPFAM" id="SSF54862">
    <property type="entry name" value="4Fe-4S ferredoxins"/>
    <property type="match status" value="1"/>
</dbReference>
<keyword evidence="3" id="KW-0411">Iron-sulfur</keyword>
<dbReference type="PROSITE" id="PS00198">
    <property type="entry name" value="4FE4S_FER_1"/>
    <property type="match status" value="1"/>
</dbReference>
<organism evidence="5 6">
    <name type="scientific">Intestinibacter bartlettii CAG:1329</name>
    <dbReference type="NCBI Taxonomy" id="1263063"/>
    <lineage>
        <taxon>Bacteria</taxon>
        <taxon>Bacillati</taxon>
        <taxon>Bacillota</taxon>
        <taxon>Clostridia</taxon>
        <taxon>Peptostreptococcales</taxon>
        <taxon>Peptostreptococcaceae</taxon>
        <taxon>Intestinibacter</taxon>
    </lineage>
</organism>
<evidence type="ECO:0000259" key="4">
    <source>
        <dbReference type="PROSITE" id="PS51379"/>
    </source>
</evidence>
<keyword evidence="1" id="KW-0479">Metal-binding</keyword>
<dbReference type="InterPro" id="IPR017900">
    <property type="entry name" value="4Fe4S_Fe_S_CS"/>
</dbReference>
<evidence type="ECO:0000313" key="6">
    <source>
        <dbReference type="Proteomes" id="UP000017980"/>
    </source>
</evidence>
<dbReference type="PROSITE" id="PS51379">
    <property type="entry name" value="4FE4S_FER_2"/>
    <property type="match status" value="2"/>
</dbReference>
<evidence type="ECO:0000256" key="2">
    <source>
        <dbReference type="ARBA" id="ARBA00023004"/>
    </source>
</evidence>
<dbReference type="GO" id="GO:0046872">
    <property type="term" value="F:metal ion binding"/>
    <property type="evidence" value="ECO:0007669"/>
    <property type="project" value="UniProtKB-KW"/>
</dbReference>
<dbReference type="RefSeq" id="WP_022071925.1">
    <property type="nucleotide sequence ID" value="NZ_HF999328.1"/>
</dbReference>
<dbReference type="InterPro" id="IPR007525">
    <property type="entry name" value="FrhB_FdhB_C"/>
</dbReference>
<dbReference type="EMBL" id="CBBD010000043">
    <property type="protein sequence ID" value="CDA10663.1"/>
    <property type="molecule type" value="Genomic_DNA"/>
</dbReference>
<dbReference type="AlphaFoldDB" id="R5X4Q9"/>
<comment type="caution">
    <text evidence="5">The sequence shown here is derived from an EMBL/GenBank/DDBJ whole genome shotgun (WGS) entry which is preliminary data.</text>
</comment>
<dbReference type="PANTHER" id="PTHR43193:SF2">
    <property type="entry name" value="POLYFERREDOXIN PROTEIN FWDF"/>
    <property type="match status" value="1"/>
</dbReference>
<dbReference type="GO" id="GO:0051536">
    <property type="term" value="F:iron-sulfur cluster binding"/>
    <property type="evidence" value="ECO:0007669"/>
    <property type="project" value="UniProtKB-KW"/>
</dbReference>
<dbReference type="Pfam" id="PF12838">
    <property type="entry name" value="Fer4_7"/>
    <property type="match status" value="1"/>
</dbReference>
<dbReference type="Proteomes" id="UP000017980">
    <property type="component" value="Unassembled WGS sequence"/>
</dbReference>
<feature type="domain" description="4Fe-4S ferredoxin-type" evidence="4">
    <location>
        <begin position="1"/>
        <end position="30"/>
    </location>
</feature>
<reference evidence="5" key="1">
    <citation type="submission" date="2012-11" db="EMBL/GenBank/DDBJ databases">
        <title>Dependencies among metagenomic species, viruses, plasmids and units of genetic variation.</title>
        <authorList>
            <person name="Nielsen H.B."/>
            <person name="Almeida M."/>
            <person name="Juncker A.S."/>
            <person name="Rasmussen S."/>
            <person name="Li J."/>
            <person name="Sunagawa S."/>
            <person name="Plichta D."/>
            <person name="Gautier L."/>
            <person name="Le Chatelier E."/>
            <person name="Peletier E."/>
            <person name="Bonde I."/>
            <person name="Nielsen T."/>
            <person name="Manichanh C."/>
            <person name="Arumugam M."/>
            <person name="Batto J."/>
            <person name="Santos M.B.Q.D."/>
            <person name="Blom N."/>
            <person name="Borruel N."/>
            <person name="Burgdorf K.S."/>
            <person name="Boumezbeur F."/>
            <person name="Casellas F."/>
            <person name="Dore J."/>
            <person name="Guarner F."/>
            <person name="Hansen T."/>
            <person name="Hildebrand F."/>
            <person name="Kaas R.S."/>
            <person name="Kennedy S."/>
            <person name="Kristiansen K."/>
            <person name="Kultima J.R."/>
            <person name="Leonard P."/>
            <person name="Levenez F."/>
            <person name="Lund O."/>
            <person name="Moumen B."/>
            <person name="Le Paslier D."/>
            <person name="Pons N."/>
            <person name="Pedersen O."/>
            <person name="Prifti E."/>
            <person name="Qin J."/>
            <person name="Raes J."/>
            <person name="Tap J."/>
            <person name="Tims S."/>
            <person name="Ussery D.W."/>
            <person name="Yamada T."/>
            <person name="MetaHit consortium"/>
            <person name="Renault P."/>
            <person name="Sicheritz-Ponten T."/>
            <person name="Bork P."/>
            <person name="Wang J."/>
            <person name="Brunak S."/>
            <person name="Ehrlich S.D."/>
        </authorList>
    </citation>
    <scope>NUCLEOTIDE SEQUENCE [LARGE SCALE GENOMIC DNA]</scope>
</reference>
<feature type="domain" description="4Fe-4S ferredoxin-type" evidence="4">
    <location>
        <begin position="35"/>
        <end position="65"/>
    </location>
</feature>
<protein>
    <submittedName>
        <fullName evidence="5">4Fe-4S binding domain protein</fullName>
    </submittedName>
</protein>
<dbReference type="Pfam" id="PF04432">
    <property type="entry name" value="FrhB_FdhB_C"/>
    <property type="match status" value="1"/>
</dbReference>
<name>R5X4Q9_9FIRM</name>
<dbReference type="PANTHER" id="PTHR43193">
    <property type="match status" value="1"/>
</dbReference>